<dbReference type="EMBL" id="OV121135">
    <property type="protein sequence ID" value="CAH0555319.1"/>
    <property type="molecule type" value="Genomic_DNA"/>
</dbReference>
<sequence length="258" mass="29943">MAKSAMTHCSQEAMKENNTLLEITQNPNDLVSTEKPNFIEDGPTEDYPEYTENDDVTEAKQKFYDTLLNVEEICYVNGKNYIKGLVTGEGQTMLKTDDVNVATLKERGVFFCDVTLNASTVQLTPTCDFKHTLEPQSVVLCAISKNIFWWFKHEKLVTPIAMVMFNEQESSHFKHHYQLVLNIKNKINITEFYEDEFVYKGLSVYRIIVLGSYTIMFHNITNQKYKVIINIFILNIKRVFRILIRMSKLLKLTARINP</sequence>
<dbReference type="OrthoDB" id="10666444at2759"/>
<keyword evidence="2" id="KW-1185">Reference proteome</keyword>
<dbReference type="Proteomes" id="UP001154078">
    <property type="component" value="Chromosome 4"/>
</dbReference>
<name>A0A9P0FIT4_BRAAE</name>
<accession>A0A9P0FIT4</accession>
<organism evidence="1 2">
    <name type="scientific">Brassicogethes aeneus</name>
    <name type="common">Rape pollen beetle</name>
    <name type="synonym">Meligethes aeneus</name>
    <dbReference type="NCBI Taxonomy" id="1431903"/>
    <lineage>
        <taxon>Eukaryota</taxon>
        <taxon>Metazoa</taxon>
        <taxon>Ecdysozoa</taxon>
        <taxon>Arthropoda</taxon>
        <taxon>Hexapoda</taxon>
        <taxon>Insecta</taxon>
        <taxon>Pterygota</taxon>
        <taxon>Neoptera</taxon>
        <taxon>Endopterygota</taxon>
        <taxon>Coleoptera</taxon>
        <taxon>Polyphaga</taxon>
        <taxon>Cucujiformia</taxon>
        <taxon>Nitidulidae</taxon>
        <taxon>Meligethinae</taxon>
        <taxon>Brassicogethes</taxon>
    </lineage>
</organism>
<gene>
    <name evidence="1" type="ORF">MELIAE_LOCUS6720</name>
</gene>
<evidence type="ECO:0000313" key="1">
    <source>
        <dbReference type="EMBL" id="CAH0555319.1"/>
    </source>
</evidence>
<reference evidence="1" key="1">
    <citation type="submission" date="2021-12" db="EMBL/GenBank/DDBJ databases">
        <authorList>
            <person name="King R."/>
        </authorList>
    </citation>
    <scope>NUCLEOTIDE SEQUENCE</scope>
</reference>
<proteinExistence type="predicted"/>
<protein>
    <submittedName>
        <fullName evidence="1">Uncharacterized protein</fullName>
    </submittedName>
</protein>
<evidence type="ECO:0000313" key="2">
    <source>
        <dbReference type="Proteomes" id="UP001154078"/>
    </source>
</evidence>
<dbReference type="AlphaFoldDB" id="A0A9P0FIT4"/>